<dbReference type="Proteomes" id="UP000598174">
    <property type="component" value="Unassembled WGS sequence"/>
</dbReference>
<reference evidence="2" key="1">
    <citation type="submission" date="2021-01" db="EMBL/GenBank/DDBJ databases">
        <title>Whole genome shotgun sequence of Actinoplanes ferrugineus NBRC 15555.</title>
        <authorList>
            <person name="Komaki H."/>
            <person name="Tamura T."/>
        </authorList>
    </citation>
    <scope>NUCLEOTIDE SEQUENCE</scope>
    <source>
        <strain evidence="2">NBRC 15555</strain>
    </source>
</reference>
<dbReference type="Gene3D" id="3.30.420.180">
    <property type="entry name" value="CobE/GbiG C-terminal domain"/>
    <property type="match status" value="1"/>
</dbReference>
<proteinExistence type="predicted"/>
<feature type="domain" description="CobE/GbiG C-terminal" evidence="1">
    <location>
        <begin position="5"/>
        <end position="123"/>
    </location>
</feature>
<evidence type="ECO:0000313" key="3">
    <source>
        <dbReference type="Proteomes" id="UP000598174"/>
    </source>
</evidence>
<dbReference type="GO" id="GO:0009236">
    <property type="term" value="P:cobalamin biosynthetic process"/>
    <property type="evidence" value="ECO:0007669"/>
    <property type="project" value="InterPro"/>
</dbReference>
<dbReference type="PANTHER" id="PTHR37477:SF1">
    <property type="entry name" value="COBALT-PRECORRIN-5A HYDROLASE"/>
    <property type="match status" value="1"/>
</dbReference>
<gene>
    <name evidence="2" type="ORF">Afe05nite_29800</name>
</gene>
<dbReference type="InterPro" id="IPR052553">
    <property type="entry name" value="CbiG_hydrolase"/>
</dbReference>
<dbReference type="PANTHER" id="PTHR37477">
    <property type="entry name" value="COBALT-PRECORRIN-5A HYDROLASE"/>
    <property type="match status" value="1"/>
</dbReference>
<dbReference type="SUPFAM" id="SSF159664">
    <property type="entry name" value="CobE/GbiG C-terminal domain-like"/>
    <property type="match status" value="1"/>
</dbReference>
<dbReference type="RefSeq" id="WP_203817661.1">
    <property type="nucleotide sequence ID" value="NZ_BAAABP010000032.1"/>
</dbReference>
<evidence type="ECO:0000259" key="1">
    <source>
        <dbReference type="Pfam" id="PF01890"/>
    </source>
</evidence>
<name>A0A919IYG1_9ACTN</name>
<dbReference type="Pfam" id="PF01890">
    <property type="entry name" value="CbiG_C"/>
    <property type="match status" value="1"/>
</dbReference>
<dbReference type="InterPro" id="IPR002750">
    <property type="entry name" value="CobE/GbiG_C"/>
</dbReference>
<evidence type="ECO:0000313" key="2">
    <source>
        <dbReference type="EMBL" id="GIE11140.1"/>
    </source>
</evidence>
<accession>A0A919IYG1</accession>
<sequence>MRGGLVVGVGARTGVSVGELEVAVGAALGEIGVGRGEVGVLATIGRRARERGVREFAAGWGWVLCSVGEGELGAQDVPNRSATVAAAVGVPSVAEAAALAVTGAGGRLILPKRVLGGVVVAVACRSGASGG</sequence>
<dbReference type="InterPro" id="IPR036518">
    <property type="entry name" value="CobE/GbiG_C_sf"/>
</dbReference>
<dbReference type="EMBL" id="BOMM01000022">
    <property type="protein sequence ID" value="GIE11140.1"/>
    <property type="molecule type" value="Genomic_DNA"/>
</dbReference>
<dbReference type="AlphaFoldDB" id="A0A919IYG1"/>
<comment type="caution">
    <text evidence="2">The sequence shown here is derived from an EMBL/GenBank/DDBJ whole genome shotgun (WGS) entry which is preliminary data.</text>
</comment>
<organism evidence="2 3">
    <name type="scientific">Paractinoplanes ferrugineus</name>
    <dbReference type="NCBI Taxonomy" id="113564"/>
    <lineage>
        <taxon>Bacteria</taxon>
        <taxon>Bacillati</taxon>
        <taxon>Actinomycetota</taxon>
        <taxon>Actinomycetes</taxon>
        <taxon>Micromonosporales</taxon>
        <taxon>Micromonosporaceae</taxon>
        <taxon>Paractinoplanes</taxon>
    </lineage>
</organism>
<protein>
    <recommendedName>
        <fullName evidence="1">CobE/GbiG C-terminal domain-containing protein</fullName>
    </recommendedName>
</protein>
<keyword evidence="3" id="KW-1185">Reference proteome</keyword>